<dbReference type="AlphaFoldDB" id="A0A518E319"/>
<keyword evidence="1" id="KW-0812">Transmembrane</keyword>
<dbReference type="Proteomes" id="UP000317648">
    <property type="component" value="Chromosome"/>
</dbReference>
<evidence type="ECO:0000256" key="1">
    <source>
        <dbReference type="SAM" id="Phobius"/>
    </source>
</evidence>
<name>A0A518E319_9BACT</name>
<keyword evidence="1" id="KW-1133">Transmembrane helix</keyword>
<accession>A0A518E319</accession>
<sequence>MSTSEETGNGHSAYIYRQDDLLVADMKQARFPFRCVVTNEKTIGKPRFNFRSRIMRQYAGAYIGVCALFIAGFALTAGYTRAAPLLLLLVVVVLAQIKTLKLRISLREELQNLCRQQASRWRWMFYGGNLLAWVVPLAVIIPDLLFRIDLGPWGNMGGPVLPNLILGSIGLGVLLIFVSMFYAANVMKPALRVRRAVHPHVWLTGAGPEFLESLPQFDPAAPKS</sequence>
<reference evidence="2 3" key="1">
    <citation type="submission" date="2019-02" db="EMBL/GenBank/DDBJ databases">
        <title>Deep-cultivation of Planctomycetes and their phenomic and genomic characterization uncovers novel biology.</title>
        <authorList>
            <person name="Wiegand S."/>
            <person name="Jogler M."/>
            <person name="Boedeker C."/>
            <person name="Pinto D."/>
            <person name="Vollmers J."/>
            <person name="Rivas-Marin E."/>
            <person name="Kohn T."/>
            <person name="Peeters S.H."/>
            <person name="Heuer A."/>
            <person name="Rast P."/>
            <person name="Oberbeckmann S."/>
            <person name="Bunk B."/>
            <person name="Jeske O."/>
            <person name="Meyerdierks A."/>
            <person name="Storesund J.E."/>
            <person name="Kallscheuer N."/>
            <person name="Luecker S."/>
            <person name="Lage O.M."/>
            <person name="Pohl T."/>
            <person name="Merkel B.J."/>
            <person name="Hornburger P."/>
            <person name="Mueller R.-W."/>
            <person name="Bruemmer F."/>
            <person name="Labrenz M."/>
            <person name="Spormann A.M."/>
            <person name="Op den Camp H."/>
            <person name="Overmann J."/>
            <person name="Amann R."/>
            <person name="Jetten M.S.M."/>
            <person name="Mascher T."/>
            <person name="Medema M.H."/>
            <person name="Devos D.P."/>
            <person name="Kaster A.-K."/>
            <person name="Ovreas L."/>
            <person name="Rohde M."/>
            <person name="Galperin M.Y."/>
            <person name="Jogler C."/>
        </authorList>
    </citation>
    <scope>NUCLEOTIDE SEQUENCE [LARGE SCALE GENOMIC DNA]</scope>
    <source>
        <strain evidence="2 3">Pla85_3_4</strain>
    </source>
</reference>
<evidence type="ECO:0000313" key="3">
    <source>
        <dbReference type="Proteomes" id="UP000317648"/>
    </source>
</evidence>
<dbReference type="EMBL" id="CP036433">
    <property type="protein sequence ID" value="QDU98486.1"/>
    <property type="molecule type" value="Genomic_DNA"/>
</dbReference>
<dbReference type="KEGG" id="lcre:Pla8534_63550"/>
<organism evidence="2 3">
    <name type="scientific">Lignipirellula cremea</name>
    <dbReference type="NCBI Taxonomy" id="2528010"/>
    <lineage>
        <taxon>Bacteria</taxon>
        <taxon>Pseudomonadati</taxon>
        <taxon>Planctomycetota</taxon>
        <taxon>Planctomycetia</taxon>
        <taxon>Pirellulales</taxon>
        <taxon>Pirellulaceae</taxon>
        <taxon>Lignipirellula</taxon>
    </lineage>
</organism>
<protein>
    <submittedName>
        <fullName evidence="2">Uncharacterized protein</fullName>
    </submittedName>
</protein>
<dbReference type="RefSeq" id="WP_145057782.1">
    <property type="nucleotide sequence ID" value="NZ_CP036433.1"/>
</dbReference>
<feature type="transmembrane region" description="Helical" evidence="1">
    <location>
        <begin position="59"/>
        <end position="79"/>
    </location>
</feature>
<gene>
    <name evidence="2" type="ORF">Pla8534_63550</name>
</gene>
<feature type="transmembrane region" description="Helical" evidence="1">
    <location>
        <begin position="161"/>
        <end position="184"/>
    </location>
</feature>
<keyword evidence="3" id="KW-1185">Reference proteome</keyword>
<feature type="transmembrane region" description="Helical" evidence="1">
    <location>
        <begin position="123"/>
        <end position="141"/>
    </location>
</feature>
<proteinExistence type="predicted"/>
<evidence type="ECO:0000313" key="2">
    <source>
        <dbReference type="EMBL" id="QDU98486.1"/>
    </source>
</evidence>
<keyword evidence="1" id="KW-0472">Membrane</keyword>
<feature type="transmembrane region" description="Helical" evidence="1">
    <location>
        <begin position="85"/>
        <end position="102"/>
    </location>
</feature>